<reference evidence="1 2" key="1">
    <citation type="journal article" date="2019" name="Mol. Biol. Evol.">
        <title>Blast fungal genomes show frequent chromosomal changes, gene gains and losses, and effector gene turnover.</title>
        <authorList>
            <person name="Gomez Luciano L.B."/>
            <person name="Jason Tsai I."/>
            <person name="Chuma I."/>
            <person name="Tosa Y."/>
            <person name="Chen Y.H."/>
            <person name="Li J.Y."/>
            <person name="Li M.Y."/>
            <person name="Jade Lu M.Y."/>
            <person name="Nakayashiki H."/>
            <person name="Li W.H."/>
        </authorList>
    </citation>
    <scope>NUCLEOTIDE SEQUENCE [LARGE SCALE GENOMIC DNA]</scope>
    <source>
        <strain evidence="1">MZ5-1-6</strain>
    </source>
</reference>
<sequence length="132" mass="14907">RKKPRIANFRSAKRPFQQKWPPNKHILLKSYLDFVLPFAAVNQSPAKKICDRRAASAATSQIVCPKTTSKDRPLPYGYPDPFNPKIGFFVTMHKTAIITQEFPRMCLGINLYTTGNGIIKLRENNVTCANNG</sequence>
<accession>A0A4P7MWJ1</accession>
<evidence type="ECO:0000313" key="1">
    <source>
        <dbReference type="EMBL" id="QBZ53581.1"/>
    </source>
</evidence>
<proteinExistence type="predicted"/>
<organism evidence="1 2">
    <name type="scientific">Pyricularia oryzae</name>
    <name type="common">Rice blast fungus</name>
    <name type="synonym">Magnaporthe oryzae</name>
    <dbReference type="NCBI Taxonomy" id="318829"/>
    <lineage>
        <taxon>Eukaryota</taxon>
        <taxon>Fungi</taxon>
        <taxon>Dikarya</taxon>
        <taxon>Ascomycota</taxon>
        <taxon>Pezizomycotina</taxon>
        <taxon>Sordariomycetes</taxon>
        <taxon>Sordariomycetidae</taxon>
        <taxon>Magnaporthales</taxon>
        <taxon>Pyriculariaceae</taxon>
        <taxon>Pyricularia</taxon>
    </lineage>
</organism>
<evidence type="ECO:0000313" key="2">
    <source>
        <dbReference type="Proteomes" id="UP000294847"/>
    </source>
</evidence>
<dbReference type="AlphaFoldDB" id="A0A4P7MWJ1"/>
<dbReference type="EMBL" id="CP034204">
    <property type="protein sequence ID" value="QBZ53581.1"/>
    <property type="molecule type" value="Genomic_DNA"/>
</dbReference>
<dbReference type="Proteomes" id="UP000294847">
    <property type="component" value="Chromosome 1"/>
</dbReference>
<name>A0A4P7MWJ1_PYROR</name>
<protein>
    <submittedName>
        <fullName evidence="1">Uncharacterized protein</fullName>
    </submittedName>
</protein>
<feature type="non-terminal residue" evidence="1">
    <location>
        <position position="1"/>
    </location>
</feature>
<gene>
    <name evidence="1" type="ORF">PoMZ_09269</name>
</gene>